<dbReference type="Pfam" id="PF13812">
    <property type="entry name" value="PPR_3"/>
    <property type="match status" value="1"/>
</dbReference>
<feature type="repeat" description="PPR" evidence="2">
    <location>
        <begin position="1388"/>
        <end position="1422"/>
    </location>
</feature>
<feature type="compositionally biased region" description="Basic and acidic residues" evidence="3">
    <location>
        <begin position="691"/>
        <end position="709"/>
    </location>
</feature>
<evidence type="ECO:0000259" key="5">
    <source>
        <dbReference type="Pfam" id="PF23402"/>
    </source>
</evidence>
<dbReference type="Pfam" id="PF23402">
    <property type="entry name" value="LTI65_LTI78_NYQTKV"/>
    <property type="match status" value="1"/>
</dbReference>
<sequence length="1470" mass="163800">MGEEHHHEPSVVVIREEITMVQPKVNLEEDPHAPGSRFQAYDPANYQTKVTDPTGIGGAEIDITPIQKSIDKMTVHNEPIPNYQQPKTLSNISETQTQHPSPSLGIHHQFSPEISSPTKTPYPSSTIRHNQHLPQQSPEIKTQYPKSHDQFTPVFSTSTQTQHPTTHDQNLPHFSSGTRTQYPSSTTSHDHVTPPLLPTEHKLQHSTTHDQNLPHFSSGTRTQHPSSATSHDHVHVTPSLLPTEHRPQHHFETSHDQHLPQFSNATKTTSNLLPTEHKPYHSSATSHDTHLPLSYGVMEPQHSSATSHGTFIPGATESRYPSAGSHDQFKTNLLPTEAKPQHSSATIHDQYVAPTHYSSATEPKLQHQSVTSLPQHSSATKTQYPSAGSHEQFRSELLPTEHRYVTSHGQYKPQHSSGMKTQYPSTGSHDQFTPEFATSNRNMTVEQEPQLHHESMENSSNQSNNSYTDKIYSATSAIADKAADAKNAVASKLGYGERDETITGETPSNQSSYTDKIYSATSAVAGTAAVAKNAVASKLGYGEKGETTTAEAPSNQSYTDKIYSATSAVTDKAASAKDAVASKLGYGQTPSNQSSYSSATSGAPPDQSSYTDKIYSATSAVTDKAANAKNAVASKLGYGETPSNQSGYSSATSAVEPSNQTSYTEKISSATSAIADKAASAKNTVASKLGFGEKNESENETDSKVRTYEENNNNNSSSGVSPAEYGKRIAVSLTEKLAPVYGKGVGVGTERATRGIEQDKGVSMKDYIAEKLRPGEDDKALSEAISESLYKKSVDESVEDVYHEGEGRDVRKVVSDAVHKRGDDEGREVERPRGKVTESEEVRRRLGGWDEEVKEGDFGKGMVDMVKGVVGSWFEKPGENESTQGSGDVSRNSGGGGDGQVHQTADLHFPIFTAIFSTTTATTVPSSNHALYLAMTQFVNIHLNFPTLTSISRPQRRFDSSYIYNVVVSKTMMDSNHEFNYPLRNGFELVEEPLKKMFVGSFENVDLNNNEENGFGYNQRSFLGRDDLLGNVRRIDFDTENGDMNDEDNSFGCNQRFSVRECLLRNVRINVERILEVLRRDELDFDFKLALDELSIRPTWILVREVLYAVLREVNCDNKSSIARLAYKFFVWCDQKKGYCHTVNSYHLIMQIFAKCEEFKAMWRLVDEMIEKGFPATARTFNILICASGEAGFAMNLVVKFIKSRSFNYRSSIHSYNAILHCLLVLNRYTLIEWVYRQMLSEEDFSSDVLTYNIVMLAKYRLGKMNQFHRLLDEMERSGLSPDFHTYNILLHVLGRKDEPRVAIDLLNRMRERGIEPTVLHFTTLIDGLSRSGNMVACKDIFDEMVKIGCMPDVVAYTVMITGYVVTREFEKAQEMFDEMISRGQIPNVFTYNSMIRGFCMAGKFDEACSMLKEMETKGCTANFVVYRTLVSNLRNAGKLSRARKVLRQMMEKGRNVHHLPKLRAKRYKN</sequence>
<dbReference type="PROSITE" id="PS51375">
    <property type="entry name" value="PPR"/>
    <property type="match status" value="7"/>
</dbReference>
<feature type="domain" description="LTI65/LTI78 NYQTKV repeat" evidence="5">
    <location>
        <begin position="24"/>
        <end position="78"/>
    </location>
</feature>
<proteinExistence type="predicted"/>
<feature type="repeat" description="PPR" evidence="2">
    <location>
        <begin position="1353"/>
        <end position="1387"/>
    </location>
</feature>
<keyword evidence="1" id="KW-0677">Repeat</keyword>
<dbReference type="Pfam" id="PF13041">
    <property type="entry name" value="PPR_2"/>
    <property type="match status" value="2"/>
</dbReference>
<dbReference type="PANTHER" id="PTHR33836:SF1">
    <property type="entry name" value="LOW-TEMPERATURE-INDUCED 65 KDA PROTEIN-RELATED"/>
    <property type="match status" value="1"/>
</dbReference>
<dbReference type="InterPro" id="IPR037491">
    <property type="entry name" value="LTI78/LTI65"/>
</dbReference>
<dbReference type="Pfam" id="PF23399">
    <property type="entry name" value="LTI65_PGEED"/>
    <property type="match status" value="1"/>
</dbReference>
<feature type="region of interest" description="Disordered" evidence="3">
    <location>
        <begin position="356"/>
        <end position="393"/>
    </location>
</feature>
<feature type="compositionally biased region" description="Polar residues" evidence="3">
    <location>
        <begin position="356"/>
        <end position="386"/>
    </location>
</feature>
<feature type="repeat" description="PPR" evidence="2">
    <location>
        <begin position="1423"/>
        <end position="1457"/>
    </location>
</feature>
<dbReference type="Gene3D" id="1.25.40.10">
    <property type="entry name" value="Tetratricopeptide repeat domain"/>
    <property type="match status" value="3"/>
</dbReference>
<evidence type="ECO:0000256" key="3">
    <source>
        <dbReference type="SAM" id="MobiDB-lite"/>
    </source>
</evidence>
<dbReference type="InterPro" id="IPR012418">
    <property type="entry name" value="CAP160"/>
</dbReference>
<feature type="compositionally biased region" description="Low complexity" evidence="3">
    <location>
        <begin position="115"/>
        <end position="126"/>
    </location>
</feature>
<feature type="domain" description="LTI65/LTI78 PGEED repeat" evidence="4">
    <location>
        <begin position="759"/>
        <end position="789"/>
    </location>
</feature>
<protein>
    <recommendedName>
        <fullName evidence="8">Pentatricopeptide repeat-containing protein</fullName>
    </recommendedName>
</protein>
<dbReference type="Pfam" id="PF01535">
    <property type="entry name" value="PPR"/>
    <property type="match status" value="2"/>
</dbReference>
<feature type="compositionally biased region" description="Polar residues" evidence="3">
    <location>
        <begin position="260"/>
        <end position="273"/>
    </location>
</feature>
<evidence type="ECO:0000313" key="7">
    <source>
        <dbReference type="Proteomes" id="UP000242715"/>
    </source>
</evidence>
<dbReference type="OrthoDB" id="1931597at2759"/>
<dbReference type="GO" id="GO:0006950">
    <property type="term" value="P:response to stress"/>
    <property type="evidence" value="ECO:0007669"/>
    <property type="project" value="TreeGrafter"/>
</dbReference>
<feature type="compositionally biased region" description="Polar residues" evidence="3">
    <location>
        <begin position="82"/>
        <end position="101"/>
    </location>
</feature>
<feature type="region of interest" description="Disordered" evidence="3">
    <location>
        <begin position="690"/>
        <end position="722"/>
    </location>
</feature>
<gene>
    <name evidence="6" type="ORF">TSUD_291340</name>
</gene>
<dbReference type="InterPro" id="IPR057059">
    <property type="entry name" value="LTI65/LTI78_PGEED"/>
</dbReference>
<evidence type="ECO:0000313" key="6">
    <source>
        <dbReference type="EMBL" id="GAU45250.1"/>
    </source>
</evidence>
<keyword evidence="7" id="KW-1185">Reference proteome</keyword>
<evidence type="ECO:0000256" key="1">
    <source>
        <dbReference type="ARBA" id="ARBA00022737"/>
    </source>
</evidence>
<evidence type="ECO:0008006" key="8">
    <source>
        <dbReference type="Google" id="ProtNLM"/>
    </source>
</evidence>
<organism evidence="6 7">
    <name type="scientific">Trifolium subterraneum</name>
    <name type="common">Subterranean clover</name>
    <dbReference type="NCBI Taxonomy" id="3900"/>
    <lineage>
        <taxon>Eukaryota</taxon>
        <taxon>Viridiplantae</taxon>
        <taxon>Streptophyta</taxon>
        <taxon>Embryophyta</taxon>
        <taxon>Tracheophyta</taxon>
        <taxon>Spermatophyta</taxon>
        <taxon>Magnoliopsida</taxon>
        <taxon>eudicotyledons</taxon>
        <taxon>Gunneridae</taxon>
        <taxon>Pentapetalae</taxon>
        <taxon>rosids</taxon>
        <taxon>fabids</taxon>
        <taxon>Fabales</taxon>
        <taxon>Fabaceae</taxon>
        <taxon>Papilionoideae</taxon>
        <taxon>50 kb inversion clade</taxon>
        <taxon>NPAAA clade</taxon>
        <taxon>Hologalegina</taxon>
        <taxon>IRL clade</taxon>
        <taxon>Trifolieae</taxon>
        <taxon>Trifolium</taxon>
    </lineage>
</organism>
<feature type="region of interest" description="Disordered" evidence="3">
    <location>
        <begin position="586"/>
        <end position="610"/>
    </location>
</feature>
<feature type="region of interest" description="Disordered" evidence="3">
    <location>
        <begin position="874"/>
        <end position="902"/>
    </location>
</feature>
<feature type="compositionally biased region" description="Polar residues" evidence="3">
    <location>
        <begin position="588"/>
        <end position="610"/>
    </location>
</feature>
<feature type="repeat" description="PPR" evidence="2">
    <location>
        <begin position="1318"/>
        <end position="1352"/>
    </location>
</feature>
<dbReference type="InterPro" id="IPR057058">
    <property type="entry name" value="LTI65_LTI78_NYQTKV"/>
</dbReference>
<dbReference type="InterPro" id="IPR011990">
    <property type="entry name" value="TPR-like_helical_dom_sf"/>
</dbReference>
<dbReference type="InterPro" id="IPR002885">
    <property type="entry name" value="PPR_rpt"/>
</dbReference>
<dbReference type="GO" id="GO:0009737">
    <property type="term" value="P:response to abscisic acid"/>
    <property type="evidence" value="ECO:0007669"/>
    <property type="project" value="InterPro"/>
</dbReference>
<feature type="region of interest" description="Disordered" evidence="3">
    <location>
        <begin position="406"/>
        <end position="467"/>
    </location>
</feature>
<feature type="compositionally biased region" description="Polar residues" evidence="3">
    <location>
        <begin position="205"/>
        <end position="229"/>
    </location>
</feature>
<feature type="region of interest" description="Disordered" evidence="3">
    <location>
        <begin position="81"/>
        <end position="326"/>
    </location>
</feature>
<feature type="compositionally biased region" description="Polar residues" evidence="3">
    <location>
        <begin position="880"/>
        <end position="892"/>
    </location>
</feature>
<dbReference type="Pfam" id="PF07918">
    <property type="entry name" value="CAP160"/>
    <property type="match status" value="5"/>
</dbReference>
<dbReference type="Proteomes" id="UP000242715">
    <property type="component" value="Unassembled WGS sequence"/>
</dbReference>
<feature type="compositionally biased region" description="Polar residues" evidence="3">
    <location>
        <begin position="168"/>
        <end position="187"/>
    </location>
</feature>
<accession>A0A2Z6P7J6</accession>
<feature type="compositionally biased region" description="Polar residues" evidence="3">
    <location>
        <begin position="407"/>
        <end position="447"/>
    </location>
</feature>
<dbReference type="NCBIfam" id="TIGR00756">
    <property type="entry name" value="PPR"/>
    <property type="match status" value="5"/>
</dbReference>
<dbReference type="EMBL" id="DF974109">
    <property type="protein sequence ID" value="GAU45250.1"/>
    <property type="molecule type" value="Genomic_DNA"/>
</dbReference>
<name>A0A2Z6P7J6_TRISU</name>
<feature type="repeat" description="PPR" evidence="2">
    <location>
        <begin position="1283"/>
        <end position="1317"/>
    </location>
</feature>
<reference evidence="7" key="1">
    <citation type="journal article" date="2017" name="Front. Plant Sci.">
        <title>Climate Clever Clovers: New Paradigm to Reduce the Environmental Footprint of Ruminants by Breeding Low Methanogenic Forages Utilizing Haplotype Variation.</title>
        <authorList>
            <person name="Kaur P."/>
            <person name="Appels R."/>
            <person name="Bayer P.E."/>
            <person name="Keeble-Gagnere G."/>
            <person name="Wang J."/>
            <person name="Hirakawa H."/>
            <person name="Shirasawa K."/>
            <person name="Vercoe P."/>
            <person name="Stefanova K."/>
            <person name="Durmic Z."/>
            <person name="Nichols P."/>
            <person name="Revell C."/>
            <person name="Isobe S.N."/>
            <person name="Edwards D."/>
            <person name="Erskine W."/>
        </authorList>
    </citation>
    <scope>NUCLEOTIDE SEQUENCE [LARGE SCALE GENOMIC DNA]</scope>
    <source>
        <strain evidence="7">cv. Daliak</strain>
    </source>
</reference>
<evidence type="ECO:0000259" key="4">
    <source>
        <dbReference type="Pfam" id="PF23399"/>
    </source>
</evidence>
<dbReference type="PANTHER" id="PTHR33836">
    <property type="entry name" value="LOW-TEMPERATURE-INDUCED 65 KDA PROTEIN-RELATED"/>
    <property type="match status" value="1"/>
</dbReference>
<feature type="compositionally biased region" description="Basic and acidic residues" evidence="3">
    <location>
        <begin position="243"/>
        <end position="258"/>
    </location>
</feature>
<evidence type="ECO:0000256" key="2">
    <source>
        <dbReference type="PROSITE-ProRule" id="PRU00708"/>
    </source>
</evidence>
<feature type="region of interest" description="Disordered" evidence="3">
    <location>
        <begin position="818"/>
        <end position="842"/>
    </location>
</feature>
<feature type="repeat" description="PPR" evidence="2">
    <location>
        <begin position="1142"/>
        <end position="1176"/>
    </location>
</feature>
<feature type="repeat" description="PPR" evidence="2">
    <location>
        <begin position="1248"/>
        <end position="1282"/>
    </location>
</feature>